<accession>A0ABW5QTL7</accession>
<evidence type="ECO:0000256" key="1">
    <source>
        <dbReference type="ARBA" id="ARBA00004196"/>
    </source>
</evidence>
<keyword evidence="10" id="KW-1185">Reference proteome</keyword>
<evidence type="ECO:0000256" key="4">
    <source>
        <dbReference type="ARBA" id="ARBA00022729"/>
    </source>
</evidence>
<evidence type="ECO:0000256" key="6">
    <source>
        <dbReference type="SAM" id="MobiDB-lite"/>
    </source>
</evidence>
<evidence type="ECO:0000256" key="2">
    <source>
        <dbReference type="ARBA" id="ARBA00008814"/>
    </source>
</evidence>
<keyword evidence="3" id="KW-0813">Transport</keyword>
<feature type="region of interest" description="Disordered" evidence="6">
    <location>
        <begin position="33"/>
        <end position="58"/>
    </location>
</feature>
<dbReference type="PROSITE" id="PS50983">
    <property type="entry name" value="FE_B12_PBP"/>
    <property type="match status" value="1"/>
</dbReference>
<organism evidence="9 10">
    <name type="scientific">Paenibacillus thailandensis</name>
    <dbReference type="NCBI Taxonomy" id="393250"/>
    <lineage>
        <taxon>Bacteria</taxon>
        <taxon>Bacillati</taxon>
        <taxon>Bacillota</taxon>
        <taxon>Bacilli</taxon>
        <taxon>Bacillales</taxon>
        <taxon>Paenibacillaceae</taxon>
        <taxon>Paenibacillus</taxon>
    </lineage>
</organism>
<keyword evidence="5" id="KW-0175">Coiled coil</keyword>
<dbReference type="InterPro" id="IPR002491">
    <property type="entry name" value="ABC_transptr_periplasmic_BD"/>
</dbReference>
<gene>
    <name evidence="9" type="ORF">ACFSW5_05665</name>
</gene>
<reference evidence="10" key="1">
    <citation type="journal article" date="2019" name="Int. J. Syst. Evol. Microbiol.">
        <title>The Global Catalogue of Microorganisms (GCM) 10K type strain sequencing project: providing services to taxonomists for standard genome sequencing and annotation.</title>
        <authorList>
            <consortium name="The Broad Institute Genomics Platform"/>
            <consortium name="The Broad Institute Genome Sequencing Center for Infectious Disease"/>
            <person name="Wu L."/>
            <person name="Ma J."/>
        </authorList>
    </citation>
    <scope>NUCLEOTIDE SEQUENCE [LARGE SCALE GENOMIC DNA]</scope>
    <source>
        <strain evidence="10">TISTR 1827</strain>
    </source>
</reference>
<evidence type="ECO:0000256" key="3">
    <source>
        <dbReference type="ARBA" id="ARBA00022448"/>
    </source>
</evidence>
<feature type="compositionally biased region" description="Low complexity" evidence="6">
    <location>
        <begin position="33"/>
        <end position="42"/>
    </location>
</feature>
<evidence type="ECO:0000256" key="5">
    <source>
        <dbReference type="SAM" id="Coils"/>
    </source>
</evidence>
<comment type="caution">
    <text evidence="9">The sequence shown here is derived from an EMBL/GenBank/DDBJ whole genome shotgun (WGS) entry which is preliminary data.</text>
</comment>
<name>A0ABW5QTL7_9BACL</name>
<keyword evidence="4 7" id="KW-0732">Signal</keyword>
<dbReference type="PANTHER" id="PTHR30532:SF1">
    <property type="entry name" value="IRON(3+)-HYDROXAMATE-BINDING PROTEIN FHUD"/>
    <property type="match status" value="1"/>
</dbReference>
<feature type="signal peptide" evidence="7">
    <location>
        <begin position="1"/>
        <end position="31"/>
    </location>
</feature>
<evidence type="ECO:0000313" key="10">
    <source>
        <dbReference type="Proteomes" id="UP001597493"/>
    </source>
</evidence>
<evidence type="ECO:0000313" key="9">
    <source>
        <dbReference type="EMBL" id="MFD2659754.1"/>
    </source>
</evidence>
<comment type="subcellular location">
    <subcellularLocation>
        <location evidence="1">Cell envelope</location>
    </subcellularLocation>
</comment>
<feature type="domain" description="Fe/B12 periplasmic-binding" evidence="8">
    <location>
        <begin position="74"/>
        <end position="332"/>
    </location>
</feature>
<dbReference type="RefSeq" id="WP_379270440.1">
    <property type="nucleotide sequence ID" value="NZ_JBHUGT010000023.1"/>
</dbReference>
<dbReference type="EMBL" id="JBHUMY010000006">
    <property type="protein sequence ID" value="MFD2659754.1"/>
    <property type="molecule type" value="Genomic_DNA"/>
</dbReference>
<dbReference type="Pfam" id="PF01497">
    <property type="entry name" value="Peripla_BP_2"/>
    <property type="match status" value="1"/>
</dbReference>
<evidence type="ECO:0000256" key="7">
    <source>
        <dbReference type="SAM" id="SignalP"/>
    </source>
</evidence>
<feature type="coiled-coil region" evidence="5">
    <location>
        <begin position="174"/>
        <end position="204"/>
    </location>
</feature>
<feature type="chain" id="PRO_5046637245" evidence="7">
    <location>
        <begin position="32"/>
        <end position="332"/>
    </location>
</feature>
<proteinExistence type="inferred from homology"/>
<dbReference type="SUPFAM" id="SSF53807">
    <property type="entry name" value="Helical backbone' metal receptor"/>
    <property type="match status" value="1"/>
</dbReference>
<protein>
    <submittedName>
        <fullName evidence="9">ABC transporter substrate-binding protein</fullName>
    </submittedName>
</protein>
<dbReference type="Proteomes" id="UP001597493">
    <property type="component" value="Unassembled WGS sequence"/>
</dbReference>
<dbReference type="Gene3D" id="3.40.50.1980">
    <property type="entry name" value="Nitrogenase molybdenum iron protein domain"/>
    <property type="match status" value="2"/>
</dbReference>
<sequence length="332" mass="35780">MNSKFHIRKSFFGALALLLVVLLLAACGSNAGSNNEGGATASPESSNTPAASEENTERVVTDGMGHEVTIPANPQKVLASYLEDHLVALNVKPVAQWSVPNGIQDYLQSGLEGVPKISYDLPVEEVASLEPDLIIIGSESQVQNDLYGQYSKIAPTYVLGDKVNSDWRAALTTIGDLLGKKEEAEQLLAQYDNKALELKEKLAEKAAGKKAAVLWLVQKQFYIVGENQSSGQVLYKDLGLTPPNVTAEIPAESNAVWNPVSLEKLAELDADYIFLVNSDTDVTETLDSAIWKGIPAVKGNRVYQIGPESSWLYSGFNAGQGIMDDVAKSILK</sequence>
<dbReference type="PANTHER" id="PTHR30532">
    <property type="entry name" value="IRON III DICITRATE-BINDING PERIPLASMIC PROTEIN"/>
    <property type="match status" value="1"/>
</dbReference>
<comment type="similarity">
    <text evidence="2">Belongs to the bacterial solute-binding protein 8 family.</text>
</comment>
<dbReference type="InterPro" id="IPR051313">
    <property type="entry name" value="Bact_iron-sidero_bind"/>
</dbReference>
<evidence type="ECO:0000259" key="8">
    <source>
        <dbReference type="PROSITE" id="PS50983"/>
    </source>
</evidence>
<dbReference type="PROSITE" id="PS51257">
    <property type="entry name" value="PROKAR_LIPOPROTEIN"/>
    <property type="match status" value="1"/>
</dbReference>